<feature type="non-terminal residue" evidence="2">
    <location>
        <position position="148"/>
    </location>
</feature>
<keyword evidence="1" id="KW-0732">Signal</keyword>
<protein>
    <recommendedName>
        <fullName evidence="3">TGF-beta propeptide domain-containing protein</fullName>
    </recommendedName>
</protein>
<reference evidence="2" key="1">
    <citation type="submission" date="2015-11" db="EMBL/GenBank/DDBJ databases">
        <title>De novo transcriptome assembly of four potential Pierce s Disease insect vectors from Arizona vineyards.</title>
        <authorList>
            <person name="Tassone E.E."/>
        </authorList>
    </citation>
    <scope>NUCLEOTIDE SEQUENCE</scope>
</reference>
<name>A0A1B6J436_9HEMI</name>
<evidence type="ECO:0000313" key="2">
    <source>
        <dbReference type="EMBL" id="JAS93945.1"/>
    </source>
</evidence>
<dbReference type="EMBL" id="GECU01013761">
    <property type="protein sequence ID" value="JAS93945.1"/>
    <property type="molecule type" value="Transcribed_RNA"/>
</dbReference>
<proteinExistence type="predicted"/>
<gene>
    <name evidence="2" type="ORF">g.28569</name>
</gene>
<organism evidence="2">
    <name type="scientific">Homalodisca liturata</name>
    <dbReference type="NCBI Taxonomy" id="320908"/>
    <lineage>
        <taxon>Eukaryota</taxon>
        <taxon>Metazoa</taxon>
        <taxon>Ecdysozoa</taxon>
        <taxon>Arthropoda</taxon>
        <taxon>Hexapoda</taxon>
        <taxon>Insecta</taxon>
        <taxon>Pterygota</taxon>
        <taxon>Neoptera</taxon>
        <taxon>Paraneoptera</taxon>
        <taxon>Hemiptera</taxon>
        <taxon>Auchenorrhyncha</taxon>
        <taxon>Membracoidea</taxon>
        <taxon>Cicadellidae</taxon>
        <taxon>Cicadellinae</taxon>
        <taxon>Proconiini</taxon>
        <taxon>Homalodisca</taxon>
    </lineage>
</organism>
<feature type="non-terminal residue" evidence="2">
    <location>
        <position position="1"/>
    </location>
</feature>
<evidence type="ECO:0000256" key="1">
    <source>
        <dbReference type="SAM" id="SignalP"/>
    </source>
</evidence>
<accession>A0A1B6J436</accession>
<feature type="chain" id="PRO_5008585518" description="TGF-beta propeptide domain-containing protein" evidence="1">
    <location>
        <begin position="32"/>
        <end position="148"/>
    </location>
</feature>
<evidence type="ECO:0008006" key="3">
    <source>
        <dbReference type="Google" id="ProtNLM"/>
    </source>
</evidence>
<dbReference type="AlphaFoldDB" id="A0A1B6J436"/>
<feature type="signal peptide" evidence="1">
    <location>
        <begin position="1"/>
        <end position="31"/>
    </location>
</feature>
<sequence length="148" mass="16339">PVSQSNLTPSTTMGVLLLAAILISHLGLTQGKVTLPFYMFLQQTKPFEVEMNREDGAEGSLPAIDSVPLVMKFLFEAAERVSNREVLPEGGDFQSLARSFKPINIQETGLQRVELEFPPLSNGELMPGSEAWLVFQSRQSHILGYNCT</sequence>